<dbReference type="PANTHER" id="PTHR43773">
    <property type="entry name" value="MAGNESIUM TRANSPORTER MGTE"/>
    <property type="match status" value="1"/>
</dbReference>
<evidence type="ECO:0000259" key="3">
    <source>
        <dbReference type="PROSITE" id="PS51371"/>
    </source>
</evidence>
<sequence>MTSTSRIFLARLAGHAVFDPAGDQVGKLRDVVVTLRGAGSRPRVLGLVVEILGRRRVFLPMTRVTSLEGGQVITTGLLNLRRFEQRSTETLVFGELFDRRVHLPADGKEAAVYDVAMAEDRRHDWYLSAVALRERGKGLRRRGHSVVVEWADVADLSGEQPDQGATHLLATMDTMRPADLANALRDLPIQRRTQIAAELDDERLADVLEEMPEAAQVEILGTLDPERAADVLEEMSADDAADVIAELPTATAEALLALMEPDEAEDVRRLMVYEEGTAGGLMTSDAVILPPDATLAEALALIRDPELSPSLAANVYVCRPPLETPTGRFLGVAHFQHLLREPPSSLVGSIAVNDIEWPRPETTLPELARILAAYNLVACPVVDDSNHLVGAVTVDDLLDEMLPEGWRDEDRRTEDDLDVHPAEGHEEAS</sequence>
<dbReference type="Pfam" id="PF26205">
    <property type="entry name" value="SH3_actinomycetes"/>
    <property type="match status" value="1"/>
</dbReference>
<dbReference type="Gene3D" id="3.10.580.10">
    <property type="entry name" value="CBS-domain"/>
    <property type="match status" value="1"/>
</dbReference>
<keyword evidence="5" id="KW-1185">Reference proteome</keyword>
<dbReference type="SMART" id="SM00116">
    <property type="entry name" value="CBS"/>
    <property type="match status" value="1"/>
</dbReference>
<dbReference type="GO" id="GO:0016020">
    <property type="term" value="C:membrane"/>
    <property type="evidence" value="ECO:0007669"/>
    <property type="project" value="InterPro"/>
</dbReference>
<dbReference type="EMBL" id="PGEZ01000001">
    <property type="protein sequence ID" value="PJJ56704.1"/>
    <property type="molecule type" value="Genomic_DNA"/>
</dbReference>
<dbReference type="InterPro" id="IPR011033">
    <property type="entry name" value="PRC_barrel-like_sf"/>
</dbReference>
<dbReference type="SMART" id="SM00924">
    <property type="entry name" value="MgtE_N"/>
    <property type="match status" value="1"/>
</dbReference>
<dbReference type="InterPro" id="IPR006668">
    <property type="entry name" value="Mg_transptr_MgtE_intracell_dom"/>
</dbReference>
<evidence type="ECO:0000313" key="5">
    <source>
        <dbReference type="Proteomes" id="UP000230842"/>
    </source>
</evidence>
<name>A0A0B2B842_9ACTN</name>
<dbReference type="GO" id="GO:0015095">
    <property type="term" value="F:magnesium ion transmembrane transporter activity"/>
    <property type="evidence" value="ECO:0007669"/>
    <property type="project" value="InterPro"/>
</dbReference>
<dbReference type="Pfam" id="PF03448">
    <property type="entry name" value="MgtE_N"/>
    <property type="match status" value="1"/>
</dbReference>
<dbReference type="InterPro" id="IPR038076">
    <property type="entry name" value="MgtE_N_sf"/>
</dbReference>
<dbReference type="RefSeq" id="WP_039362997.1">
    <property type="nucleotide sequence ID" value="NZ_PGEZ01000001.1"/>
</dbReference>
<dbReference type="InterPro" id="IPR006669">
    <property type="entry name" value="MgtE_transporter"/>
</dbReference>
<dbReference type="InterPro" id="IPR058838">
    <property type="entry name" value="SH3_actinomycetes"/>
</dbReference>
<keyword evidence="1" id="KW-0129">CBS domain</keyword>
<reference evidence="4 5" key="1">
    <citation type="submission" date="2017-11" db="EMBL/GenBank/DDBJ databases">
        <title>Genomic Encyclopedia of Archaeal and Bacterial Type Strains, Phase II (KMG-II): From Individual Species to Whole Genera.</title>
        <authorList>
            <person name="Goeker M."/>
        </authorList>
    </citation>
    <scope>NUCLEOTIDE SEQUENCE [LARGE SCALE GENOMIC DNA]</scope>
    <source>
        <strain evidence="4 5">DSM 27763</strain>
    </source>
</reference>
<evidence type="ECO:0000313" key="4">
    <source>
        <dbReference type="EMBL" id="PJJ56704.1"/>
    </source>
</evidence>
<feature type="region of interest" description="Disordered" evidence="2">
    <location>
        <begin position="406"/>
        <end position="429"/>
    </location>
</feature>
<evidence type="ECO:0000256" key="1">
    <source>
        <dbReference type="PROSITE-ProRule" id="PRU00703"/>
    </source>
</evidence>
<dbReference type="SUPFAM" id="SSF50346">
    <property type="entry name" value="PRC-barrel domain"/>
    <property type="match status" value="1"/>
</dbReference>
<dbReference type="SUPFAM" id="SSF54631">
    <property type="entry name" value="CBS-domain pair"/>
    <property type="match status" value="1"/>
</dbReference>
<proteinExistence type="predicted"/>
<dbReference type="PROSITE" id="PS51371">
    <property type="entry name" value="CBS"/>
    <property type="match status" value="1"/>
</dbReference>
<comment type="caution">
    <text evidence="4">The sequence shown here is derived from an EMBL/GenBank/DDBJ whole genome shotgun (WGS) entry which is preliminary data.</text>
</comment>
<dbReference type="Pfam" id="PF00571">
    <property type="entry name" value="CBS"/>
    <property type="match status" value="2"/>
</dbReference>
<dbReference type="CDD" id="cd04606">
    <property type="entry name" value="CBS_pair_Mg_transporter"/>
    <property type="match status" value="1"/>
</dbReference>
<dbReference type="PANTHER" id="PTHR43773:SF1">
    <property type="entry name" value="MAGNESIUM TRANSPORTER MGTE"/>
    <property type="match status" value="1"/>
</dbReference>
<dbReference type="Gene3D" id="1.25.60.10">
    <property type="entry name" value="MgtE N-terminal domain-like"/>
    <property type="match status" value="1"/>
</dbReference>
<accession>A0A0B2B842</accession>
<protein>
    <submittedName>
        <fullName evidence="4">Mg/Co/Ni transporter MgtE</fullName>
    </submittedName>
</protein>
<dbReference type="SUPFAM" id="SSF158791">
    <property type="entry name" value="MgtE N-terminal domain-like"/>
    <property type="match status" value="1"/>
</dbReference>
<dbReference type="InterPro" id="IPR000644">
    <property type="entry name" value="CBS_dom"/>
</dbReference>
<organism evidence="4 5">
    <name type="scientific">Mumia flava</name>
    <dbReference type="NCBI Taxonomy" id="1348852"/>
    <lineage>
        <taxon>Bacteria</taxon>
        <taxon>Bacillati</taxon>
        <taxon>Actinomycetota</taxon>
        <taxon>Actinomycetes</taxon>
        <taxon>Propionibacteriales</taxon>
        <taxon>Nocardioidaceae</taxon>
        <taxon>Mumia</taxon>
    </lineage>
</organism>
<dbReference type="Proteomes" id="UP000230842">
    <property type="component" value="Unassembled WGS sequence"/>
</dbReference>
<evidence type="ECO:0000256" key="2">
    <source>
        <dbReference type="SAM" id="MobiDB-lite"/>
    </source>
</evidence>
<dbReference type="AlphaFoldDB" id="A0A0B2B842"/>
<feature type="domain" description="CBS" evidence="3">
    <location>
        <begin position="351"/>
        <end position="409"/>
    </location>
</feature>
<dbReference type="InterPro" id="IPR046342">
    <property type="entry name" value="CBS_dom_sf"/>
</dbReference>
<gene>
    <name evidence="4" type="ORF">CLV56_0915</name>
</gene>